<dbReference type="Gene3D" id="2.40.50.100">
    <property type="match status" value="1"/>
</dbReference>
<evidence type="ECO:0000256" key="7">
    <source>
        <dbReference type="SAM" id="MobiDB-lite"/>
    </source>
</evidence>
<feature type="domain" description="Exosome complex component N-terminal" evidence="8">
    <location>
        <begin position="26"/>
        <end position="65"/>
    </location>
</feature>
<keyword evidence="12" id="KW-1185">Reference proteome</keyword>
<evidence type="ECO:0000259" key="8">
    <source>
        <dbReference type="Pfam" id="PF14382"/>
    </source>
</evidence>
<dbReference type="InterPro" id="IPR036612">
    <property type="entry name" value="KH_dom_type_1_sf"/>
</dbReference>
<feature type="region of interest" description="Disordered" evidence="7">
    <location>
        <begin position="1"/>
        <end position="26"/>
    </location>
</feature>
<dbReference type="Pfam" id="PF14382">
    <property type="entry name" value="ECR1_N"/>
    <property type="match status" value="1"/>
</dbReference>
<dbReference type="PANTHER" id="PTHR21321">
    <property type="entry name" value="PNAS-3 RELATED"/>
    <property type="match status" value="1"/>
</dbReference>
<feature type="compositionally biased region" description="Polar residues" evidence="7">
    <location>
        <begin position="216"/>
        <end position="229"/>
    </location>
</feature>
<dbReference type="Gene3D" id="2.40.50.140">
    <property type="entry name" value="Nucleic acid-binding proteins"/>
    <property type="match status" value="1"/>
</dbReference>
<dbReference type="SUPFAM" id="SSF50249">
    <property type="entry name" value="Nucleic acid-binding proteins"/>
    <property type="match status" value="1"/>
</dbReference>
<keyword evidence="4" id="KW-0271">Exosome</keyword>
<reference evidence="11" key="4">
    <citation type="journal article" date="2015" name="G3 (Bethesda)">
        <title>Genome sequences of three phytopathogenic species of the Magnaporthaceae family of fungi.</title>
        <authorList>
            <person name="Okagaki L.H."/>
            <person name="Nunes C.C."/>
            <person name="Sailsbery J."/>
            <person name="Clay B."/>
            <person name="Brown D."/>
            <person name="John T."/>
            <person name="Oh Y."/>
            <person name="Young N."/>
            <person name="Fitzgerald M."/>
            <person name="Haas B.J."/>
            <person name="Zeng Q."/>
            <person name="Young S."/>
            <person name="Adiconis X."/>
            <person name="Fan L."/>
            <person name="Levin J.Z."/>
            <person name="Mitchell T.K."/>
            <person name="Okubara P.A."/>
            <person name="Farman M.L."/>
            <person name="Kohn L.M."/>
            <person name="Birren B."/>
            <person name="Ma L.-J."/>
            <person name="Dean R.A."/>
        </authorList>
    </citation>
    <scope>NUCLEOTIDE SEQUENCE</scope>
    <source>
        <strain evidence="11">ATCC 64411 / 73-15</strain>
    </source>
</reference>
<dbReference type="GO" id="GO:0071034">
    <property type="term" value="P:CUT catabolic process"/>
    <property type="evidence" value="ECO:0007669"/>
    <property type="project" value="TreeGrafter"/>
</dbReference>
<dbReference type="OrthoDB" id="1650at2759"/>
<reference evidence="10" key="3">
    <citation type="submission" date="2011-03" db="EMBL/GenBank/DDBJ databases">
        <title>Annotation of Magnaporthe poae ATCC 64411.</title>
        <authorList>
            <person name="Ma L.-J."/>
            <person name="Dead R."/>
            <person name="Young S.K."/>
            <person name="Zeng Q."/>
            <person name="Gargeya S."/>
            <person name="Fitzgerald M."/>
            <person name="Haas B."/>
            <person name="Abouelleil A."/>
            <person name="Alvarado L."/>
            <person name="Arachchi H.M."/>
            <person name="Berlin A."/>
            <person name="Brown A."/>
            <person name="Chapman S.B."/>
            <person name="Chen Z."/>
            <person name="Dunbar C."/>
            <person name="Freedman E."/>
            <person name="Gearin G."/>
            <person name="Gellesch M."/>
            <person name="Goldberg J."/>
            <person name="Griggs A."/>
            <person name="Gujja S."/>
            <person name="Heiman D."/>
            <person name="Howarth C."/>
            <person name="Larson L."/>
            <person name="Lui A."/>
            <person name="MacDonald P.J.P."/>
            <person name="Mehta T."/>
            <person name="Montmayeur A."/>
            <person name="Murphy C."/>
            <person name="Neiman D."/>
            <person name="Pearson M."/>
            <person name="Priest M."/>
            <person name="Roberts A."/>
            <person name="Saif S."/>
            <person name="Shea T."/>
            <person name="Shenoy N."/>
            <person name="Sisk P."/>
            <person name="Stolte C."/>
            <person name="Sykes S."/>
            <person name="Yandava C."/>
            <person name="Wortman J."/>
            <person name="Nusbaum C."/>
            <person name="Birren B."/>
        </authorList>
    </citation>
    <scope>NUCLEOTIDE SEQUENCE</scope>
    <source>
        <strain evidence="10">ATCC 64411</strain>
    </source>
</reference>
<evidence type="ECO:0000256" key="1">
    <source>
        <dbReference type="ARBA" id="ARBA00004123"/>
    </source>
</evidence>
<dbReference type="Proteomes" id="UP000011715">
    <property type="component" value="Unassembled WGS sequence"/>
</dbReference>
<evidence type="ECO:0000256" key="5">
    <source>
        <dbReference type="ARBA" id="ARBA00022884"/>
    </source>
</evidence>
<dbReference type="SUPFAM" id="SSF110324">
    <property type="entry name" value="Ribosomal L27 protein-like"/>
    <property type="match status" value="1"/>
</dbReference>
<dbReference type="EMBL" id="GL876969">
    <property type="protein sequence ID" value="KLU86809.1"/>
    <property type="molecule type" value="Genomic_DNA"/>
</dbReference>
<dbReference type="InterPro" id="IPR012340">
    <property type="entry name" value="NA-bd_OB-fold"/>
</dbReference>
<organism evidence="11 12">
    <name type="scientific">Magnaporthiopsis poae (strain ATCC 64411 / 73-15)</name>
    <name type="common">Kentucky bluegrass fungus</name>
    <name type="synonym">Magnaporthe poae</name>
    <dbReference type="NCBI Taxonomy" id="644358"/>
    <lineage>
        <taxon>Eukaryota</taxon>
        <taxon>Fungi</taxon>
        <taxon>Dikarya</taxon>
        <taxon>Ascomycota</taxon>
        <taxon>Pezizomycotina</taxon>
        <taxon>Sordariomycetes</taxon>
        <taxon>Sordariomycetidae</taxon>
        <taxon>Magnaporthales</taxon>
        <taxon>Magnaporthaceae</taxon>
        <taxon>Magnaporthiopsis</taxon>
    </lineage>
</organism>
<dbReference type="GO" id="GO:0000176">
    <property type="term" value="C:nuclear exosome (RNase complex)"/>
    <property type="evidence" value="ECO:0007669"/>
    <property type="project" value="TreeGrafter"/>
</dbReference>
<evidence type="ECO:0000313" key="11">
    <source>
        <dbReference type="EnsemblFungi" id="MAPG_05818T0"/>
    </source>
</evidence>
<evidence type="ECO:0000256" key="4">
    <source>
        <dbReference type="ARBA" id="ARBA00022835"/>
    </source>
</evidence>
<name>A0A0C4E0E5_MAGP6</name>
<dbReference type="GO" id="GO:0071035">
    <property type="term" value="P:nuclear polyadenylation-dependent rRNA catabolic process"/>
    <property type="evidence" value="ECO:0007669"/>
    <property type="project" value="TreeGrafter"/>
</dbReference>
<dbReference type="EMBL" id="ADBL01001388">
    <property type="status" value="NOT_ANNOTATED_CDS"/>
    <property type="molecule type" value="Genomic_DNA"/>
</dbReference>
<reference evidence="10" key="2">
    <citation type="submission" date="2010-05" db="EMBL/GenBank/DDBJ databases">
        <title>The Genome Sequence of Magnaporthe poae strain ATCC 64411.</title>
        <authorList>
            <consortium name="The Broad Institute Genome Sequencing Platform"/>
            <consortium name="Broad Institute Genome Sequencing Center for Infectious Disease"/>
            <person name="Ma L.-J."/>
            <person name="Dead R."/>
            <person name="Young S."/>
            <person name="Zeng Q."/>
            <person name="Koehrsen M."/>
            <person name="Alvarado L."/>
            <person name="Berlin A."/>
            <person name="Chapman S.B."/>
            <person name="Chen Z."/>
            <person name="Freedman E."/>
            <person name="Gellesch M."/>
            <person name="Goldberg J."/>
            <person name="Griggs A."/>
            <person name="Gujja S."/>
            <person name="Heilman E.R."/>
            <person name="Heiman D."/>
            <person name="Hepburn T."/>
            <person name="Howarth C."/>
            <person name="Jen D."/>
            <person name="Larson L."/>
            <person name="Mehta T."/>
            <person name="Neiman D."/>
            <person name="Pearson M."/>
            <person name="Roberts A."/>
            <person name="Saif S."/>
            <person name="Shea T."/>
            <person name="Shenoy N."/>
            <person name="Sisk P."/>
            <person name="Stolte C."/>
            <person name="Sykes S."/>
            <person name="Walk T."/>
            <person name="White J."/>
            <person name="Yandava C."/>
            <person name="Haas B."/>
            <person name="Nusbaum C."/>
            <person name="Birren B."/>
        </authorList>
    </citation>
    <scope>NUCLEOTIDE SEQUENCE</scope>
    <source>
        <strain evidence="10">ATCC 64411</strain>
    </source>
</reference>
<dbReference type="STRING" id="644358.A0A0C4E0E5"/>
<dbReference type="GO" id="GO:0000177">
    <property type="term" value="C:cytoplasmic exosome (RNase complex)"/>
    <property type="evidence" value="ECO:0007669"/>
    <property type="project" value="TreeGrafter"/>
</dbReference>
<protein>
    <submittedName>
        <fullName evidence="10">Exosome component 2</fullName>
    </submittedName>
</protein>
<dbReference type="eggNOG" id="KOG3013">
    <property type="taxonomic scope" value="Eukaryota"/>
</dbReference>
<dbReference type="VEuPathDB" id="FungiDB:MAPG_05818"/>
<evidence type="ECO:0000313" key="12">
    <source>
        <dbReference type="Proteomes" id="UP000011715"/>
    </source>
</evidence>
<dbReference type="PANTHER" id="PTHR21321:SF4">
    <property type="entry name" value="EXOSOME COMPLEX COMPONENT RRP4"/>
    <property type="match status" value="1"/>
</dbReference>
<dbReference type="FunFam" id="2.40.50.140:FF:000038">
    <property type="entry name" value="Exosome complex component RRP4"/>
    <property type="match status" value="1"/>
</dbReference>
<dbReference type="SUPFAM" id="SSF54791">
    <property type="entry name" value="Eukaryotic type KH-domain (KH-domain type I)"/>
    <property type="match status" value="1"/>
</dbReference>
<dbReference type="GO" id="GO:0003723">
    <property type="term" value="F:RNA binding"/>
    <property type="evidence" value="ECO:0007669"/>
    <property type="project" value="UniProtKB-KW"/>
</dbReference>
<dbReference type="GO" id="GO:0071038">
    <property type="term" value="P:TRAMP-dependent tRNA surveillance pathway"/>
    <property type="evidence" value="ECO:0007669"/>
    <property type="project" value="TreeGrafter"/>
</dbReference>
<comment type="similarity">
    <text evidence="2">Belongs to the RRP4 family.</text>
</comment>
<feature type="compositionally biased region" description="Low complexity" evidence="7">
    <location>
        <begin position="197"/>
        <end position="208"/>
    </location>
</feature>
<reference evidence="11" key="5">
    <citation type="submission" date="2015-06" db="UniProtKB">
        <authorList>
            <consortium name="EnsemblFungi"/>
        </authorList>
    </citation>
    <scope>IDENTIFICATION</scope>
    <source>
        <strain evidence="11">ATCC 64411</strain>
    </source>
</reference>
<feature type="region of interest" description="Disordered" evidence="7">
    <location>
        <begin position="197"/>
        <end position="229"/>
    </location>
</feature>
<dbReference type="GO" id="GO:0071051">
    <property type="term" value="P:poly(A)-dependent snoRNA 3'-end processing"/>
    <property type="evidence" value="ECO:0007669"/>
    <property type="project" value="TreeGrafter"/>
</dbReference>
<dbReference type="Pfam" id="PF21266">
    <property type="entry name" value="S1_RRP4"/>
    <property type="match status" value="1"/>
</dbReference>
<dbReference type="AlphaFoldDB" id="A0A0C4E0E5"/>
<dbReference type="InterPro" id="IPR026699">
    <property type="entry name" value="Exosome_RNA_bind1/RRP40/RRP4"/>
</dbReference>
<evidence type="ECO:0000313" key="10">
    <source>
        <dbReference type="EMBL" id="KLU86809.1"/>
    </source>
</evidence>
<dbReference type="GO" id="GO:0071028">
    <property type="term" value="P:nuclear mRNA surveillance"/>
    <property type="evidence" value="ECO:0007669"/>
    <property type="project" value="UniProtKB-ARBA"/>
</dbReference>
<gene>
    <name evidence="10" type="ORF">MAPG_05818</name>
</gene>
<dbReference type="GO" id="GO:0034475">
    <property type="term" value="P:U4 snRNA 3'-end processing"/>
    <property type="evidence" value="ECO:0007669"/>
    <property type="project" value="TreeGrafter"/>
</dbReference>
<keyword evidence="5" id="KW-0694">RNA-binding</keyword>
<dbReference type="InterPro" id="IPR025721">
    <property type="entry name" value="Exosome_cplx_N_dom"/>
</dbReference>
<reference evidence="12" key="1">
    <citation type="submission" date="2010-05" db="EMBL/GenBank/DDBJ databases">
        <title>The genome sequence of Magnaporthe poae strain ATCC 64411.</title>
        <authorList>
            <person name="Ma L.-J."/>
            <person name="Dead R."/>
            <person name="Young S."/>
            <person name="Zeng Q."/>
            <person name="Koehrsen M."/>
            <person name="Alvarado L."/>
            <person name="Berlin A."/>
            <person name="Chapman S.B."/>
            <person name="Chen Z."/>
            <person name="Freedman E."/>
            <person name="Gellesch M."/>
            <person name="Goldberg J."/>
            <person name="Griggs A."/>
            <person name="Gujja S."/>
            <person name="Heilman E.R."/>
            <person name="Heiman D."/>
            <person name="Hepburn T."/>
            <person name="Howarth C."/>
            <person name="Jen D."/>
            <person name="Larson L."/>
            <person name="Mehta T."/>
            <person name="Neiman D."/>
            <person name="Pearson M."/>
            <person name="Roberts A."/>
            <person name="Saif S."/>
            <person name="Shea T."/>
            <person name="Shenoy N."/>
            <person name="Sisk P."/>
            <person name="Stolte C."/>
            <person name="Sykes S."/>
            <person name="Walk T."/>
            <person name="White J."/>
            <person name="Yandava C."/>
            <person name="Haas B."/>
            <person name="Nusbaum C."/>
            <person name="Birren B."/>
        </authorList>
    </citation>
    <scope>NUCLEOTIDE SEQUENCE [LARGE SCALE GENOMIC DNA]</scope>
    <source>
        <strain evidence="12">ATCC 64411 / 73-15</strain>
    </source>
</reference>
<dbReference type="CDD" id="cd05789">
    <property type="entry name" value="S1_Rrp4"/>
    <property type="match status" value="1"/>
</dbReference>
<sequence length="365" mass="39751">MPVTILAPRPQQQPQHDADPDAGGDIVTPGEVITSDPQWMRGHGTYTILPSPAIISSVAGTVSRTNKLLSVRPVRARYTPEVGDLVVGRIVEVQARRWRVDVGGAQLAALPLSAINLPGGVLRKRTDTDELQIRSFFAEGDLLVAEVQQLFGDGGAGLHTRSLRYGKLRNGLFASVSGVGGGGGVVRARRQVWTMDVSSTAPSSSVSTARKHHQHSSQTTTAQNPTNNRSIDVVLGVNGYVWISKHVESSAADADSGTTPAGATGIANMEEAVSASMYSSRNDPIDPETMREIVRVRGVITALVENGVRVDEDMVERAYPRGRRDGPRLRRRRGRRLPRRRPRRPAGCHLDRQVKMHTPRRWLSI</sequence>
<dbReference type="OMA" id="GVNGFIW"/>
<feature type="compositionally biased region" description="Basic residues" evidence="7">
    <location>
        <begin position="329"/>
        <end position="346"/>
    </location>
</feature>
<dbReference type="EnsemblFungi" id="MAPG_05818T0">
    <property type="protein sequence ID" value="MAPG_05818T0"/>
    <property type="gene ID" value="MAPG_05818"/>
</dbReference>
<feature type="domain" description="RRP4 S1" evidence="9">
    <location>
        <begin position="77"/>
        <end position="149"/>
    </location>
</feature>
<proteinExistence type="inferred from homology"/>
<keyword evidence="3" id="KW-0698">rRNA processing</keyword>
<evidence type="ECO:0000256" key="6">
    <source>
        <dbReference type="ARBA" id="ARBA00023242"/>
    </source>
</evidence>
<keyword evidence="6" id="KW-0539">Nucleus</keyword>
<evidence type="ECO:0000256" key="2">
    <source>
        <dbReference type="ARBA" id="ARBA00009155"/>
    </source>
</evidence>
<feature type="region of interest" description="Disordered" evidence="7">
    <location>
        <begin position="321"/>
        <end position="347"/>
    </location>
</feature>
<evidence type="ECO:0000256" key="3">
    <source>
        <dbReference type="ARBA" id="ARBA00022552"/>
    </source>
</evidence>
<dbReference type="InterPro" id="IPR048565">
    <property type="entry name" value="S1_RRP4"/>
</dbReference>
<evidence type="ECO:0000259" key="9">
    <source>
        <dbReference type="Pfam" id="PF21266"/>
    </source>
</evidence>
<accession>A0A0C4E0E5</accession>
<dbReference type="GO" id="GO:0000467">
    <property type="term" value="P:exonucleolytic trimming to generate mature 3'-end of 5.8S rRNA from tricistronic rRNA transcript (SSU-rRNA, 5.8S rRNA, LSU-rRNA)"/>
    <property type="evidence" value="ECO:0007669"/>
    <property type="project" value="TreeGrafter"/>
</dbReference>
<comment type="subcellular location">
    <subcellularLocation>
        <location evidence="1">Nucleus</location>
    </subcellularLocation>
</comment>